<evidence type="ECO:0000259" key="4">
    <source>
        <dbReference type="Pfam" id="PF00535"/>
    </source>
</evidence>
<keyword evidence="2 5" id="KW-0328">Glycosyltransferase</keyword>
<dbReference type="PANTHER" id="PTHR43179:SF12">
    <property type="entry name" value="GALACTOFURANOSYLTRANSFERASE GLFT2"/>
    <property type="match status" value="1"/>
</dbReference>
<gene>
    <name evidence="5" type="ORF">ACFS25_10200</name>
</gene>
<dbReference type="InterPro" id="IPR029044">
    <property type="entry name" value="Nucleotide-diphossugar_trans"/>
</dbReference>
<evidence type="ECO:0000256" key="1">
    <source>
        <dbReference type="ARBA" id="ARBA00006739"/>
    </source>
</evidence>
<evidence type="ECO:0000256" key="2">
    <source>
        <dbReference type="ARBA" id="ARBA00022676"/>
    </source>
</evidence>
<dbReference type="EC" id="2.4.-.-" evidence="5"/>
<dbReference type="PANTHER" id="PTHR43179">
    <property type="entry name" value="RHAMNOSYLTRANSFERASE WBBL"/>
    <property type="match status" value="1"/>
</dbReference>
<dbReference type="SUPFAM" id="SSF53448">
    <property type="entry name" value="Nucleotide-diphospho-sugar transferases"/>
    <property type="match status" value="1"/>
</dbReference>
<proteinExistence type="inferred from homology"/>
<accession>A0ABW6AHQ9</accession>
<comment type="caution">
    <text evidence="5">The sequence shown here is derived from an EMBL/GenBank/DDBJ whole genome shotgun (WGS) entry which is preliminary data.</text>
</comment>
<dbReference type="InterPro" id="IPR001173">
    <property type="entry name" value="Glyco_trans_2-like"/>
</dbReference>
<feature type="domain" description="Glycosyltransferase 2-like" evidence="4">
    <location>
        <begin position="6"/>
        <end position="166"/>
    </location>
</feature>
<evidence type="ECO:0000256" key="3">
    <source>
        <dbReference type="ARBA" id="ARBA00022679"/>
    </source>
</evidence>
<keyword evidence="3 5" id="KW-0808">Transferase</keyword>
<dbReference type="Proteomes" id="UP001597512">
    <property type="component" value="Unassembled WGS sequence"/>
</dbReference>
<evidence type="ECO:0000313" key="5">
    <source>
        <dbReference type="EMBL" id="MFD2934154.1"/>
    </source>
</evidence>
<protein>
    <submittedName>
        <fullName evidence="5">Glycosyltransferase family 2 protein</fullName>
        <ecNumber evidence="5">2.4.-.-</ecNumber>
    </submittedName>
</protein>
<name>A0ABW6AHQ9_9BACT</name>
<keyword evidence="6" id="KW-1185">Reference proteome</keyword>
<sequence length="274" mass="31254">MKRIAILLTCYNRKDKTIACLRYLYNCIIPIDHNFDVFLVDDGCTDGTSTEISEKYPQVNIIVGTGSLFWNRGMYLAWTTAKNTKNYDFYLWLNDDTILSHQAIGEMLSCEKEQNSKAIVCGAFCSSVDSTFTYGGKTIDGKALIPNGKIQSCYTINGNCVLINKEICATVGLLDPIYPHAIGDYEYGLRAMKHGFDLITTRTYIGHCEGNNLLPKWCYSSTPFIERCKSLYSPLGYSHPKYFFIFENNHYSLKQAVKHYMTIHLRLLIPSLWK</sequence>
<evidence type="ECO:0000313" key="6">
    <source>
        <dbReference type="Proteomes" id="UP001597512"/>
    </source>
</evidence>
<comment type="similarity">
    <text evidence="1">Belongs to the glycosyltransferase 2 family.</text>
</comment>
<dbReference type="GO" id="GO:0016757">
    <property type="term" value="F:glycosyltransferase activity"/>
    <property type="evidence" value="ECO:0007669"/>
    <property type="project" value="UniProtKB-KW"/>
</dbReference>
<dbReference type="Pfam" id="PF00535">
    <property type="entry name" value="Glycos_transf_2"/>
    <property type="match status" value="1"/>
</dbReference>
<dbReference type="RefSeq" id="WP_381499543.1">
    <property type="nucleotide sequence ID" value="NZ_JBHUOM010000002.1"/>
</dbReference>
<reference evidence="6" key="1">
    <citation type="journal article" date="2019" name="Int. J. Syst. Evol. Microbiol.">
        <title>The Global Catalogue of Microorganisms (GCM) 10K type strain sequencing project: providing services to taxonomists for standard genome sequencing and annotation.</title>
        <authorList>
            <consortium name="The Broad Institute Genomics Platform"/>
            <consortium name="The Broad Institute Genome Sequencing Center for Infectious Disease"/>
            <person name="Wu L."/>
            <person name="Ma J."/>
        </authorList>
    </citation>
    <scope>NUCLEOTIDE SEQUENCE [LARGE SCALE GENOMIC DNA]</scope>
    <source>
        <strain evidence="6">KCTC 52490</strain>
    </source>
</reference>
<organism evidence="5 6">
    <name type="scientific">Spirosoma flavum</name>
    <dbReference type="NCBI Taxonomy" id="2048557"/>
    <lineage>
        <taxon>Bacteria</taxon>
        <taxon>Pseudomonadati</taxon>
        <taxon>Bacteroidota</taxon>
        <taxon>Cytophagia</taxon>
        <taxon>Cytophagales</taxon>
        <taxon>Cytophagaceae</taxon>
        <taxon>Spirosoma</taxon>
    </lineage>
</organism>
<dbReference type="EMBL" id="JBHUOM010000002">
    <property type="protein sequence ID" value="MFD2934154.1"/>
    <property type="molecule type" value="Genomic_DNA"/>
</dbReference>
<dbReference type="Gene3D" id="3.90.550.10">
    <property type="entry name" value="Spore Coat Polysaccharide Biosynthesis Protein SpsA, Chain A"/>
    <property type="match status" value="1"/>
</dbReference>